<dbReference type="SMART" id="SM00595">
    <property type="entry name" value="MADF"/>
    <property type="match status" value="1"/>
</dbReference>
<dbReference type="AlphaFoldDB" id="A0A1E1WBW0"/>
<dbReference type="InterPro" id="IPR039353">
    <property type="entry name" value="TF_Adf1"/>
</dbReference>
<feature type="domain" description="MADF" evidence="1">
    <location>
        <begin position="31"/>
        <end position="114"/>
    </location>
</feature>
<dbReference type="PANTHER" id="PTHR12243:SF67">
    <property type="entry name" value="COREPRESSOR OF PANGOLIN, ISOFORM A-RELATED"/>
    <property type="match status" value="1"/>
</dbReference>
<name>A0A1E1WBW0_PECGO</name>
<dbReference type="OrthoDB" id="7408914at2759"/>
<dbReference type="GO" id="GO:0005634">
    <property type="term" value="C:nucleus"/>
    <property type="evidence" value="ECO:0007669"/>
    <property type="project" value="TreeGrafter"/>
</dbReference>
<proteinExistence type="predicted"/>
<dbReference type="PROSITE" id="PS51029">
    <property type="entry name" value="MADF"/>
    <property type="match status" value="1"/>
</dbReference>
<dbReference type="PANTHER" id="PTHR12243">
    <property type="entry name" value="MADF DOMAIN TRANSCRIPTION FACTOR"/>
    <property type="match status" value="1"/>
</dbReference>
<dbReference type="Pfam" id="PF10545">
    <property type="entry name" value="MADF_DNA_bdg"/>
    <property type="match status" value="1"/>
</dbReference>
<organism evidence="2">
    <name type="scientific">Pectinophora gossypiella</name>
    <name type="common">Cotton pink bollworm</name>
    <name type="synonym">Depressaria gossypiella</name>
    <dbReference type="NCBI Taxonomy" id="13191"/>
    <lineage>
        <taxon>Eukaryota</taxon>
        <taxon>Metazoa</taxon>
        <taxon>Ecdysozoa</taxon>
        <taxon>Arthropoda</taxon>
        <taxon>Hexapoda</taxon>
        <taxon>Insecta</taxon>
        <taxon>Pterygota</taxon>
        <taxon>Neoptera</taxon>
        <taxon>Endopterygota</taxon>
        <taxon>Lepidoptera</taxon>
        <taxon>Glossata</taxon>
        <taxon>Ditrysia</taxon>
        <taxon>Gelechioidea</taxon>
        <taxon>Gelechiidae</taxon>
        <taxon>Apatetrinae</taxon>
        <taxon>Pectinophora</taxon>
    </lineage>
</organism>
<evidence type="ECO:0000313" key="2">
    <source>
        <dbReference type="EMBL" id="JAT84474.1"/>
    </source>
</evidence>
<dbReference type="EMBL" id="GDQN01006580">
    <property type="protein sequence ID" value="JAT84474.1"/>
    <property type="molecule type" value="Transcribed_RNA"/>
</dbReference>
<reference evidence="2" key="1">
    <citation type="submission" date="2015-09" db="EMBL/GenBank/DDBJ databases">
        <title>De novo assembly of Pectinophora gossypiella (Pink Bollworm) gut transcriptome.</title>
        <authorList>
            <person name="Tassone E.E."/>
        </authorList>
    </citation>
    <scope>NUCLEOTIDE SEQUENCE</scope>
</reference>
<feature type="non-terminal residue" evidence="2">
    <location>
        <position position="134"/>
    </location>
</feature>
<gene>
    <name evidence="2" type="ORF">g.16883</name>
</gene>
<feature type="non-terminal residue" evidence="2">
    <location>
        <position position="1"/>
    </location>
</feature>
<accession>A0A1E1WBW0</accession>
<protein>
    <recommendedName>
        <fullName evidence="1">MADF domain-containing protein</fullName>
    </recommendedName>
</protein>
<sequence>RTRAERHERAFAPCAAPTMGDLEWTNDLVIRLMQEYQKRPELWDSSHEMYRVQTLKYETWRELAGMFECDISDLRKKLNSLFASHRREKSKIRAGGYSNWFLYPYMSFLPTHLDNDSGDALTKQGPAVARSRPP</sequence>
<dbReference type="GO" id="GO:0006357">
    <property type="term" value="P:regulation of transcription by RNA polymerase II"/>
    <property type="evidence" value="ECO:0007669"/>
    <property type="project" value="TreeGrafter"/>
</dbReference>
<dbReference type="GO" id="GO:0005667">
    <property type="term" value="C:transcription regulator complex"/>
    <property type="evidence" value="ECO:0007669"/>
    <property type="project" value="TreeGrafter"/>
</dbReference>
<dbReference type="InterPro" id="IPR006578">
    <property type="entry name" value="MADF-dom"/>
</dbReference>
<evidence type="ECO:0000259" key="1">
    <source>
        <dbReference type="PROSITE" id="PS51029"/>
    </source>
</evidence>